<gene>
    <name evidence="5" type="ORF">DZC73_00540</name>
</gene>
<dbReference type="GO" id="GO:0003677">
    <property type="term" value="F:DNA binding"/>
    <property type="evidence" value="ECO:0007669"/>
    <property type="project" value="UniProtKB-KW"/>
</dbReference>
<dbReference type="RefSeq" id="WP_124538256.1">
    <property type="nucleotide sequence ID" value="NZ_QUSW01000001.1"/>
</dbReference>
<dbReference type="InterPro" id="IPR000835">
    <property type="entry name" value="HTH_MarR-typ"/>
</dbReference>
<dbReference type="Proteomes" id="UP000267464">
    <property type="component" value="Unassembled WGS sequence"/>
</dbReference>
<reference evidence="5 6" key="1">
    <citation type="submission" date="2018-08" db="EMBL/GenBank/DDBJ databases">
        <authorList>
            <person name="Khan S.A."/>
            <person name="Jeon C.O."/>
            <person name="Chun B.H."/>
            <person name="Jeong S.E."/>
        </authorList>
    </citation>
    <scope>NUCLEOTIDE SEQUENCE [LARGE SCALE GENOMIC DNA]</scope>
    <source>
        <strain evidence="5 6">S-16</strain>
    </source>
</reference>
<accession>A0A3N7HUU6</accession>
<evidence type="ECO:0000313" key="6">
    <source>
        <dbReference type="Proteomes" id="UP000267464"/>
    </source>
</evidence>
<dbReference type="SMART" id="SM00347">
    <property type="entry name" value="HTH_MARR"/>
    <property type="match status" value="1"/>
</dbReference>
<dbReference type="EMBL" id="QUSW01000001">
    <property type="protein sequence ID" value="RQP25603.1"/>
    <property type="molecule type" value="Genomic_DNA"/>
</dbReference>
<dbReference type="Gene3D" id="1.10.10.10">
    <property type="entry name" value="Winged helix-like DNA-binding domain superfamily/Winged helix DNA-binding domain"/>
    <property type="match status" value="1"/>
</dbReference>
<name>A0A3N7HUU6_9BURK</name>
<dbReference type="PANTHER" id="PTHR42756">
    <property type="entry name" value="TRANSCRIPTIONAL REGULATOR, MARR"/>
    <property type="match status" value="1"/>
</dbReference>
<dbReference type="InterPro" id="IPR036390">
    <property type="entry name" value="WH_DNA-bd_sf"/>
</dbReference>
<dbReference type="OrthoDB" id="8911933at2"/>
<dbReference type="InterPro" id="IPR023187">
    <property type="entry name" value="Tscrpt_reg_MarR-type_CS"/>
</dbReference>
<sequence length="166" mass="18154">MPRKSASGPAVEFSQEPSARVLRQFRQVFNAVKTHFQQVEKKVGLGGSLVWALSVLRDTPDIGMGDLARAMQIHQSTASNLVKTLIERELVVATKDEADRRAVRLRLTALGARQLRKSPGPFAGVLPAALASLDEKTLKRMEKDLAQLIEVLQVDEEAGGIPLSDM</sequence>
<evidence type="ECO:0000259" key="4">
    <source>
        <dbReference type="PROSITE" id="PS50995"/>
    </source>
</evidence>
<evidence type="ECO:0000256" key="1">
    <source>
        <dbReference type="ARBA" id="ARBA00023015"/>
    </source>
</evidence>
<comment type="caution">
    <text evidence="5">The sequence shown here is derived from an EMBL/GenBank/DDBJ whole genome shotgun (WGS) entry which is preliminary data.</text>
</comment>
<dbReference type="PROSITE" id="PS01117">
    <property type="entry name" value="HTH_MARR_1"/>
    <property type="match status" value="1"/>
</dbReference>
<keyword evidence="2" id="KW-0238">DNA-binding</keyword>
<dbReference type="PANTHER" id="PTHR42756:SF1">
    <property type="entry name" value="TRANSCRIPTIONAL REPRESSOR OF EMRAB OPERON"/>
    <property type="match status" value="1"/>
</dbReference>
<organism evidence="5 6">
    <name type="scientific">Piscinibacter terrae</name>
    <dbReference type="NCBI Taxonomy" id="2496871"/>
    <lineage>
        <taxon>Bacteria</taxon>
        <taxon>Pseudomonadati</taxon>
        <taxon>Pseudomonadota</taxon>
        <taxon>Betaproteobacteria</taxon>
        <taxon>Burkholderiales</taxon>
        <taxon>Sphaerotilaceae</taxon>
        <taxon>Piscinibacter</taxon>
    </lineage>
</organism>
<keyword evidence="1" id="KW-0805">Transcription regulation</keyword>
<feature type="domain" description="HTH marR-type" evidence="4">
    <location>
        <begin position="18"/>
        <end position="157"/>
    </location>
</feature>
<dbReference type="AlphaFoldDB" id="A0A3N7HUU6"/>
<proteinExistence type="predicted"/>
<keyword evidence="3" id="KW-0804">Transcription</keyword>
<dbReference type="InterPro" id="IPR036388">
    <property type="entry name" value="WH-like_DNA-bd_sf"/>
</dbReference>
<evidence type="ECO:0000313" key="5">
    <source>
        <dbReference type="EMBL" id="RQP25603.1"/>
    </source>
</evidence>
<dbReference type="SUPFAM" id="SSF46785">
    <property type="entry name" value="Winged helix' DNA-binding domain"/>
    <property type="match status" value="1"/>
</dbReference>
<keyword evidence="6" id="KW-1185">Reference proteome</keyword>
<dbReference type="Pfam" id="PF12802">
    <property type="entry name" value="MarR_2"/>
    <property type="match status" value="1"/>
</dbReference>
<evidence type="ECO:0000256" key="2">
    <source>
        <dbReference type="ARBA" id="ARBA00023125"/>
    </source>
</evidence>
<dbReference type="PROSITE" id="PS50995">
    <property type="entry name" value="HTH_MARR_2"/>
    <property type="match status" value="1"/>
</dbReference>
<evidence type="ECO:0000256" key="3">
    <source>
        <dbReference type="ARBA" id="ARBA00023163"/>
    </source>
</evidence>
<protein>
    <submittedName>
        <fullName evidence="5">MarR family transcriptional regulator</fullName>
    </submittedName>
</protein>
<dbReference type="GO" id="GO:0003700">
    <property type="term" value="F:DNA-binding transcription factor activity"/>
    <property type="evidence" value="ECO:0007669"/>
    <property type="project" value="InterPro"/>
</dbReference>
<reference evidence="5 6" key="2">
    <citation type="submission" date="2018-12" db="EMBL/GenBank/DDBJ databases">
        <title>Rhizobacter gummiphilus sp. nov., a rubber-degrading bacterium isolated from the soil of a botanical garden in Japan.</title>
        <authorList>
            <person name="Shunsuke S.S."/>
        </authorList>
    </citation>
    <scope>NUCLEOTIDE SEQUENCE [LARGE SCALE GENOMIC DNA]</scope>
    <source>
        <strain evidence="5 6">S-16</strain>
    </source>
</reference>